<keyword evidence="3" id="KW-0326">Glycosidase</keyword>
<name>A0A5D4FTF1_9CORY</name>
<gene>
    <name evidence="4" type="ORF">FYJ87_01875</name>
</gene>
<reference evidence="4 5" key="1">
    <citation type="submission" date="2019-08" db="EMBL/GenBank/DDBJ databases">
        <title>Draft genome of C. urealyticum strain VH4248.</title>
        <authorList>
            <person name="Navas J."/>
        </authorList>
    </citation>
    <scope>NUCLEOTIDE SEQUENCE [LARGE SCALE GENOMIC DNA]</scope>
    <source>
        <strain evidence="4 5">VH4248</strain>
    </source>
</reference>
<dbReference type="Proteomes" id="UP000324726">
    <property type="component" value="Unassembled WGS sequence"/>
</dbReference>
<dbReference type="InterPro" id="IPR018077">
    <property type="entry name" value="Glyco_hydro_fam25_subgr"/>
</dbReference>
<evidence type="ECO:0000313" key="5">
    <source>
        <dbReference type="Proteomes" id="UP000324726"/>
    </source>
</evidence>
<comment type="similarity">
    <text evidence="1">Belongs to the glycosyl hydrolase 25 family.</text>
</comment>
<dbReference type="PROSITE" id="PS51904">
    <property type="entry name" value="GLYCOSYL_HYDROL_F25_2"/>
    <property type="match status" value="1"/>
</dbReference>
<proteinExistence type="inferred from homology"/>
<dbReference type="AlphaFoldDB" id="A0A5D4FTF1"/>
<evidence type="ECO:0000256" key="2">
    <source>
        <dbReference type="ARBA" id="ARBA00022801"/>
    </source>
</evidence>
<dbReference type="SMART" id="SM00641">
    <property type="entry name" value="Glyco_25"/>
    <property type="match status" value="1"/>
</dbReference>
<comment type="caution">
    <text evidence="4">The sequence shown here is derived from an EMBL/GenBank/DDBJ whole genome shotgun (WGS) entry which is preliminary data.</text>
</comment>
<dbReference type="CDD" id="cd00599">
    <property type="entry name" value="GH25_muramidase"/>
    <property type="match status" value="1"/>
</dbReference>
<dbReference type="PANTHER" id="PTHR34135:SF2">
    <property type="entry name" value="LYSOZYME"/>
    <property type="match status" value="1"/>
</dbReference>
<keyword evidence="2" id="KW-0378">Hydrolase</keyword>
<protein>
    <submittedName>
        <fullName evidence="4">Lysozyme</fullName>
    </submittedName>
</protein>
<dbReference type="Pfam" id="PF01183">
    <property type="entry name" value="Glyco_hydro_25"/>
    <property type="match status" value="1"/>
</dbReference>
<dbReference type="GO" id="GO:0016052">
    <property type="term" value="P:carbohydrate catabolic process"/>
    <property type="evidence" value="ECO:0007669"/>
    <property type="project" value="TreeGrafter"/>
</dbReference>
<dbReference type="PANTHER" id="PTHR34135">
    <property type="entry name" value="LYSOZYME"/>
    <property type="match status" value="1"/>
</dbReference>
<dbReference type="GO" id="GO:0003796">
    <property type="term" value="F:lysozyme activity"/>
    <property type="evidence" value="ECO:0007669"/>
    <property type="project" value="InterPro"/>
</dbReference>
<evidence type="ECO:0000256" key="3">
    <source>
        <dbReference type="ARBA" id="ARBA00023295"/>
    </source>
</evidence>
<organism evidence="4 5">
    <name type="scientific">Corynebacterium urealyticum</name>
    <dbReference type="NCBI Taxonomy" id="43771"/>
    <lineage>
        <taxon>Bacteria</taxon>
        <taxon>Bacillati</taxon>
        <taxon>Actinomycetota</taxon>
        <taxon>Actinomycetes</taxon>
        <taxon>Mycobacteriales</taxon>
        <taxon>Corynebacteriaceae</taxon>
        <taxon>Corynebacterium</taxon>
    </lineage>
</organism>
<dbReference type="GO" id="GO:0009253">
    <property type="term" value="P:peptidoglycan catabolic process"/>
    <property type="evidence" value="ECO:0007669"/>
    <property type="project" value="InterPro"/>
</dbReference>
<dbReference type="Gene3D" id="3.20.20.80">
    <property type="entry name" value="Glycosidases"/>
    <property type="match status" value="1"/>
</dbReference>
<evidence type="ECO:0000256" key="1">
    <source>
        <dbReference type="ARBA" id="ARBA00010646"/>
    </source>
</evidence>
<dbReference type="GO" id="GO:0016998">
    <property type="term" value="P:cell wall macromolecule catabolic process"/>
    <property type="evidence" value="ECO:0007669"/>
    <property type="project" value="InterPro"/>
</dbReference>
<evidence type="ECO:0000313" key="4">
    <source>
        <dbReference type="EMBL" id="TYR19771.1"/>
    </source>
</evidence>
<dbReference type="RefSeq" id="WP_148811489.1">
    <property type="nucleotide sequence ID" value="NZ_CP136640.1"/>
</dbReference>
<accession>A0A5D4FTF1</accession>
<dbReference type="InterPro" id="IPR002053">
    <property type="entry name" value="Glyco_hydro_25"/>
</dbReference>
<dbReference type="InterPro" id="IPR017853">
    <property type="entry name" value="GH"/>
</dbReference>
<sequence>MRSLPWRRTRRTSTPARLTATALLGTSATVAALMASHVIPVPSWAIPGIDVASHQHPGGAAIDWNTVAASGQKFAFVKATEGTNYTNPYYASDSVKAQQAGIIPGSYHYARPGWNDPRAEARFYASVIATGPQPSLPPVLDLEEDQGLSPEQLQHWVREWIDEIKIQTGRQPIIYTYYSFWKQKMANTTEFSEYPLWLAYYSNSLPGDIPGGWDKVTFWQYSGNGSVDGVITDVDLNEYYGDDAQLQALAGDMADNSPAGETSNQLAATQPIVEKEAQIVNEIEHQTGVNMPITSDFVVQLLGVVGGRVSPETFINSALPQLTAPVAAAISQQLGVPQDQVAEKIQQGQELLPALTALAGALGEARQNGGVPTEAIQQLLNMAGQSGALGSAGSSSSVDLGQLLRVIQTVGGTQDWAGQLQNGQLNVDPNALQGLLRALS</sequence>
<dbReference type="EMBL" id="VSZI01000001">
    <property type="protein sequence ID" value="TYR19771.1"/>
    <property type="molecule type" value="Genomic_DNA"/>
</dbReference>
<dbReference type="SUPFAM" id="SSF51445">
    <property type="entry name" value="(Trans)glycosidases"/>
    <property type="match status" value="1"/>
</dbReference>